<feature type="compositionally biased region" description="Basic residues" evidence="1">
    <location>
        <begin position="27"/>
        <end position="36"/>
    </location>
</feature>
<dbReference type="AlphaFoldDB" id="A0A6J4PT17"/>
<feature type="non-terminal residue" evidence="2">
    <location>
        <position position="1"/>
    </location>
</feature>
<accession>A0A6J4PT17</accession>
<organism evidence="2">
    <name type="scientific">uncultured Phycisphaerae bacterium</name>
    <dbReference type="NCBI Taxonomy" id="904963"/>
    <lineage>
        <taxon>Bacteria</taxon>
        <taxon>Pseudomonadati</taxon>
        <taxon>Planctomycetota</taxon>
        <taxon>Phycisphaerae</taxon>
        <taxon>environmental samples</taxon>
    </lineage>
</organism>
<feature type="compositionally biased region" description="Low complexity" evidence="1">
    <location>
        <begin position="45"/>
        <end position="81"/>
    </location>
</feature>
<feature type="compositionally biased region" description="Basic residues" evidence="1">
    <location>
        <begin position="176"/>
        <end position="194"/>
    </location>
</feature>
<feature type="region of interest" description="Disordered" evidence="1">
    <location>
        <begin position="1"/>
        <end position="194"/>
    </location>
</feature>
<evidence type="ECO:0000256" key="1">
    <source>
        <dbReference type="SAM" id="MobiDB-lite"/>
    </source>
</evidence>
<feature type="region of interest" description="Disordered" evidence="1">
    <location>
        <begin position="238"/>
        <end position="397"/>
    </location>
</feature>
<feature type="compositionally biased region" description="Basic and acidic residues" evidence="1">
    <location>
        <begin position="347"/>
        <end position="359"/>
    </location>
</feature>
<evidence type="ECO:0000313" key="2">
    <source>
        <dbReference type="EMBL" id="CAA9420959.1"/>
    </source>
</evidence>
<feature type="compositionally biased region" description="Basic and acidic residues" evidence="1">
    <location>
        <begin position="82"/>
        <end position="106"/>
    </location>
</feature>
<gene>
    <name evidence="2" type="ORF">AVDCRST_MAG64-2921</name>
</gene>
<feature type="non-terminal residue" evidence="2">
    <location>
        <position position="397"/>
    </location>
</feature>
<dbReference type="EMBL" id="CADCUQ010000652">
    <property type="protein sequence ID" value="CAA9420959.1"/>
    <property type="molecule type" value="Genomic_DNA"/>
</dbReference>
<feature type="compositionally biased region" description="Low complexity" evidence="1">
    <location>
        <begin position="330"/>
        <end position="339"/>
    </location>
</feature>
<feature type="compositionally biased region" description="Low complexity" evidence="1">
    <location>
        <begin position="136"/>
        <end position="155"/>
    </location>
</feature>
<feature type="compositionally biased region" description="Basic and acidic residues" evidence="1">
    <location>
        <begin position="252"/>
        <end position="266"/>
    </location>
</feature>
<feature type="compositionally biased region" description="Basic and acidic residues" evidence="1">
    <location>
        <begin position="378"/>
        <end position="389"/>
    </location>
</feature>
<reference evidence="2" key="1">
    <citation type="submission" date="2020-02" db="EMBL/GenBank/DDBJ databases">
        <authorList>
            <person name="Meier V. D."/>
        </authorList>
    </citation>
    <scope>NUCLEOTIDE SEQUENCE</scope>
    <source>
        <strain evidence="2">AVDCRST_MAG64</strain>
    </source>
</reference>
<feature type="compositionally biased region" description="Basic residues" evidence="1">
    <location>
        <begin position="270"/>
        <end position="290"/>
    </location>
</feature>
<protein>
    <submittedName>
        <fullName evidence="2">Uncharacterized protein</fullName>
    </submittedName>
</protein>
<name>A0A6J4PT17_9BACT</name>
<feature type="compositionally biased region" description="Basic and acidic residues" evidence="1">
    <location>
        <begin position="1"/>
        <end position="10"/>
    </location>
</feature>
<feature type="compositionally biased region" description="Basic and acidic residues" evidence="1">
    <location>
        <begin position="304"/>
        <end position="322"/>
    </location>
</feature>
<sequence length="397" mass="42891">DRPRHAKDPARPGARAAGTGGGVRGAGRVHVRVRRRVRDDPPAGRPAARPAGGRVRARRGQAPAPAVVLLPPADGPPAAARAADRARAGPARAQRETAAGRRDQHLGGRAVPGGGDGGTRRVPRPALQRRHDAVRRSAPPRGGRAAGAGPLLRAPGRADARRGGVHRLLRQLPPLRPRRHAPARRPPGARRRGLVRVQPPVHRVAADGGAPPRPALVAGSGRIDRAVLQLLPARPRRDRLGRRDGRRRPAVLRRDALRDGARERPVGRARGVRPHSGRHGRALLPRHRRPSVSVAAGHGRAARAARDPRRLRPPERRAEQHHQVLRRLAPGPYLPGRQRPLPPRRLAAHDRRKAEDARRPVPTPPHRADQPLDADPGGVHRADVPDRADQAVLVPRV</sequence>
<proteinExistence type="predicted"/>
<feature type="compositionally biased region" description="Basic residues" evidence="1">
    <location>
        <begin position="238"/>
        <end position="251"/>
    </location>
</feature>